<gene>
    <name evidence="25" type="ORF">C5167_040068</name>
</gene>
<dbReference type="EC" id="2.7.11.1" evidence="3"/>
<dbReference type="GO" id="GO:0033612">
    <property type="term" value="F:receptor serine/threonine kinase binding"/>
    <property type="evidence" value="ECO:0007669"/>
    <property type="project" value="TreeGrafter"/>
</dbReference>
<keyword evidence="5" id="KW-0723">Serine/threonine-protein kinase</keyword>
<evidence type="ECO:0000313" key="25">
    <source>
        <dbReference type="EMBL" id="RZC47133.1"/>
    </source>
</evidence>
<keyword evidence="4" id="KW-1003">Cell membrane</keyword>
<keyword evidence="18" id="KW-0325">Glycoprotein</keyword>
<dbReference type="InterPro" id="IPR008271">
    <property type="entry name" value="Ser/Thr_kinase_AS"/>
</dbReference>
<evidence type="ECO:0000256" key="13">
    <source>
        <dbReference type="ARBA" id="ARBA00022777"/>
    </source>
</evidence>
<dbReference type="SUPFAM" id="SSF56112">
    <property type="entry name" value="Protein kinase-like (PK-like)"/>
    <property type="match status" value="1"/>
</dbReference>
<evidence type="ECO:0000256" key="19">
    <source>
        <dbReference type="ARBA" id="ARBA00047899"/>
    </source>
</evidence>
<keyword evidence="14 21" id="KW-0067">ATP-binding</keyword>
<keyword evidence="12 21" id="KW-0547">Nucleotide-binding</keyword>
<comment type="catalytic activity">
    <reaction evidence="20">
        <text>L-seryl-[protein] + ATP = O-phospho-L-seryl-[protein] + ADP + H(+)</text>
        <dbReference type="Rhea" id="RHEA:17989"/>
        <dbReference type="Rhea" id="RHEA-COMP:9863"/>
        <dbReference type="Rhea" id="RHEA-COMP:11604"/>
        <dbReference type="ChEBI" id="CHEBI:15378"/>
        <dbReference type="ChEBI" id="CHEBI:29999"/>
        <dbReference type="ChEBI" id="CHEBI:30616"/>
        <dbReference type="ChEBI" id="CHEBI:83421"/>
        <dbReference type="ChEBI" id="CHEBI:456216"/>
        <dbReference type="EC" id="2.7.11.1"/>
    </reaction>
</comment>
<keyword evidence="10 23" id="KW-0732">Signal</keyword>
<evidence type="ECO:0000256" key="14">
    <source>
        <dbReference type="ARBA" id="ARBA00022840"/>
    </source>
</evidence>
<dbReference type="InterPro" id="IPR017441">
    <property type="entry name" value="Protein_kinase_ATP_BS"/>
</dbReference>
<dbReference type="Gene3D" id="1.10.510.10">
    <property type="entry name" value="Transferase(Phosphotransferase) domain 1"/>
    <property type="match status" value="1"/>
</dbReference>
<keyword evidence="11" id="KW-0677">Repeat</keyword>
<dbReference type="GO" id="GO:0004674">
    <property type="term" value="F:protein serine/threonine kinase activity"/>
    <property type="evidence" value="ECO:0007669"/>
    <property type="project" value="UniProtKB-KW"/>
</dbReference>
<evidence type="ECO:0000256" key="12">
    <source>
        <dbReference type="ARBA" id="ARBA00022741"/>
    </source>
</evidence>
<feature type="chain" id="PRO_5021372909" description="non-specific serine/threonine protein kinase" evidence="23">
    <location>
        <begin position="24"/>
        <end position="621"/>
    </location>
</feature>
<dbReference type="Pfam" id="PF08263">
    <property type="entry name" value="LRRNT_2"/>
    <property type="match status" value="1"/>
</dbReference>
<dbReference type="InterPro" id="IPR032675">
    <property type="entry name" value="LRR_dom_sf"/>
</dbReference>
<dbReference type="PROSITE" id="PS00107">
    <property type="entry name" value="PROTEIN_KINASE_ATP"/>
    <property type="match status" value="1"/>
</dbReference>
<dbReference type="Proteomes" id="UP000316621">
    <property type="component" value="Chromosome 1"/>
</dbReference>
<protein>
    <recommendedName>
        <fullName evidence="3">non-specific serine/threonine protein kinase</fullName>
        <ecNumber evidence="3">2.7.11.1</ecNumber>
    </recommendedName>
</protein>
<comment type="subcellular location">
    <subcellularLocation>
        <location evidence="1">Cell membrane</location>
        <topology evidence="1">Single-pass membrane protein</topology>
    </subcellularLocation>
</comment>
<evidence type="ECO:0000256" key="23">
    <source>
        <dbReference type="SAM" id="SignalP"/>
    </source>
</evidence>
<evidence type="ECO:0000256" key="17">
    <source>
        <dbReference type="ARBA" id="ARBA00023170"/>
    </source>
</evidence>
<dbReference type="GO" id="GO:0005524">
    <property type="term" value="F:ATP binding"/>
    <property type="evidence" value="ECO:0007669"/>
    <property type="project" value="UniProtKB-UniRule"/>
</dbReference>
<dbReference type="SUPFAM" id="SSF52058">
    <property type="entry name" value="L domain-like"/>
    <property type="match status" value="1"/>
</dbReference>
<feature type="signal peptide" evidence="23">
    <location>
        <begin position="1"/>
        <end position="23"/>
    </location>
</feature>
<dbReference type="InterPro" id="IPR011009">
    <property type="entry name" value="Kinase-like_dom_sf"/>
</dbReference>
<evidence type="ECO:0000256" key="8">
    <source>
        <dbReference type="ARBA" id="ARBA00022679"/>
    </source>
</evidence>
<evidence type="ECO:0000256" key="6">
    <source>
        <dbReference type="ARBA" id="ARBA00022553"/>
    </source>
</evidence>
<keyword evidence="16 22" id="KW-0472">Membrane</keyword>
<evidence type="ECO:0000256" key="2">
    <source>
        <dbReference type="ARBA" id="ARBA00008684"/>
    </source>
</evidence>
<comment type="catalytic activity">
    <reaction evidence="19">
        <text>L-threonyl-[protein] + ATP = O-phospho-L-threonyl-[protein] + ADP + H(+)</text>
        <dbReference type="Rhea" id="RHEA:46608"/>
        <dbReference type="Rhea" id="RHEA-COMP:11060"/>
        <dbReference type="Rhea" id="RHEA-COMP:11605"/>
        <dbReference type="ChEBI" id="CHEBI:15378"/>
        <dbReference type="ChEBI" id="CHEBI:30013"/>
        <dbReference type="ChEBI" id="CHEBI:30616"/>
        <dbReference type="ChEBI" id="CHEBI:61977"/>
        <dbReference type="ChEBI" id="CHEBI:456216"/>
        <dbReference type="EC" id="2.7.11.1"/>
    </reaction>
</comment>
<feature type="binding site" evidence="21">
    <location>
        <position position="347"/>
    </location>
    <ligand>
        <name>ATP</name>
        <dbReference type="ChEBI" id="CHEBI:30616"/>
    </ligand>
</feature>
<evidence type="ECO:0000256" key="7">
    <source>
        <dbReference type="ARBA" id="ARBA00022614"/>
    </source>
</evidence>
<reference evidence="25 26" key="1">
    <citation type="journal article" date="2018" name="Science">
        <title>The opium poppy genome and morphinan production.</title>
        <authorList>
            <person name="Guo L."/>
            <person name="Winzer T."/>
            <person name="Yang X."/>
            <person name="Li Y."/>
            <person name="Ning Z."/>
            <person name="He Z."/>
            <person name="Teodor R."/>
            <person name="Lu Y."/>
            <person name="Bowser T.A."/>
            <person name="Graham I.A."/>
            <person name="Ye K."/>
        </authorList>
    </citation>
    <scope>NUCLEOTIDE SEQUENCE [LARGE SCALE GENOMIC DNA]</scope>
    <source>
        <strain evidence="26">cv. HN1</strain>
        <tissue evidence="25">Leaves</tissue>
    </source>
</reference>
<dbReference type="FunFam" id="1.10.510.10:FF:000358">
    <property type="entry name" value="Putative leucine-rich repeat receptor-like serine/threonine-protein kinase"/>
    <property type="match status" value="1"/>
</dbReference>
<sequence length="621" mass="69291">MSFPLIICITLVSFSMNFSPAAFQSHFTYGNQTDRLALLEFKSRLMYGIKVAQGLWNDPDHCSWIGVSCNREHPRRVTVLDLSHSESVLSGPAKIPSDIGNLTFLIALRLDFSGFYGEIPQEIGRLSRLLFLYLNNNNLEGVIPPSLKNLKGIEELVLGYNSLSGPIPEYLESFHSLQKLDLSWNNFEGEVPIEGIFKNASAFSCAGNNNLCGGTPLLRLHICPETPPKESSEPLSRIKLLLIFCGVVFCVTIILGFFAVFLMWRRRRARIRPSSSESPPFSDMLQKVSYKPSSSNSDMFLKVSYKELLKATNGFSAKNLVGVGGYGSVYVGILRLSQEITAAVAVKVLDLQRRGASKSFKAECEASRCIRHRNIMKILTSCSSVDFKGNEFKALVYEYMPNGSLEDWLHPTANNRQHWRSTKRPLKFIERINIAIDVASALDYLHRQCQTPIAHCDLKPRNVLLDEDMNGHLGDFGSAKFLRGVVVNVDCSSSFRIRGSIGYVAPECGMGTAVSTIGDYYSFGVMLLELFTGKRPTANMFKDGLSLHSFAKTALSTDRVIQIVDNTLVLLQNGERKAKFCKALTEIFELGVTCSIESPKERMEMELVVKELQSIKNVYLS</sequence>
<evidence type="ECO:0000256" key="22">
    <source>
        <dbReference type="SAM" id="Phobius"/>
    </source>
</evidence>
<keyword evidence="8" id="KW-0808">Transferase</keyword>
<dbReference type="SMART" id="SM00220">
    <property type="entry name" value="S_TKc"/>
    <property type="match status" value="1"/>
</dbReference>
<dbReference type="Gramene" id="RZC47133">
    <property type="protein sequence ID" value="RZC47133"/>
    <property type="gene ID" value="C5167_040068"/>
</dbReference>
<accession>A0A4Y7IDX9</accession>
<dbReference type="Pfam" id="PF00069">
    <property type="entry name" value="Pkinase"/>
    <property type="match status" value="1"/>
</dbReference>
<evidence type="ECO:0000256" key="9">
    <source>
        <dbReference type="ARBA" id="ARBA00022692"/>
    </source>
</evidence>
<keyword evidence="26" id="KW-1185">Reference proteome</keyword>
<dbReference type="InterPro" id="IPR013210">
    <property type="entry name" value="LRR_N_plant-typ"/>
</dbReference>
<evidence type="ECO:0000256" key="4">
    <source>
        <dbReference type="ARBA" id="ARBA00022475"/>
    </source>
</evidence>
<evidence type="ECO:0000256" key="18">
    <source>
        <dbReference type="ARBA" id="ARBA00023180"/>
    </source>
</evidence>
<keyword evidence="7" id="KW-0433">Leucine-rich repeat</keyword>
<evidence type="ECO:0000256" key="16">
    <source>
        <dbReference type="ARBA" id="ARBA00023136"/>
    </source>
</evidence>
<dbReference type="Gene3D" id="3.30.200.20">
    <property type="entry name" value="Phosphorylase Kinase, domain 1"/>
    <property type="match status" value="1"/>
</dbReference>
<keyword evidence="15 22" id="KW-1133">Transmembrane helix</keyword>
<keyword evidence="6" id="KW-0597">Phosphoprotein</keyword>
<evidence type="ECO:0000256" key="21">
    <source>
        <dbReference type="PROSITE-ProRule" id="PRU10141"/>
    </source>
</evidence>
<evidence type="ECO:0000256" key="20">
    <source>
        <dbReference type="ARBA" id="ARBA00048679"/>
    </source>
</evidence>
<evidence type="ECO:0000256" key="1">
    <source>
        <dbReference type="ARBA" id="ARBA00004162"/>
    </source>
</evidence>
<organism evidence="25 26">
    <name type="scientific">Papaver somniferum</name>
    <name type="common">Opium poppy</name>
    <dbReference type="NCBI Taxonomy" id="3469"/>
    <lineage>
        <taxon>Eukaryota</taxon>
        <taxon>Viridiplantae</taxon>
        <taxon>Streptophyta</taxon>
        <taxon>Embryophyta</taxon>
        <taxon>Tracheophyta</taxon>
        <taxon>Spermatophyta</taxon>
        <taxon>Magnoliopsida</taxon>
        <taxon>Ranunculales</taxon>
        <taxon>Papaveraceae</taxon>
        <taxon>Papaveroideae</taxon>
        <taxon>Papaver</taxon>
    </lineage>
</organism>
<dbReference type="FunFam" id="3.30.200.20:FF:000432">
    <property type="entry name" value="LRR receptor-like serine/threonine-protein kinase EFR"/>
    <property type="match status" value="1"/>
</dbReference>
<dbReference type="OMA" id="XQRISIA"/>
<feature type="transmembrane region" description="Helical" evidence="22">
    <location>
        <begin position="240"/>
        <end position="264"/>
    </location>
</feature>
<evidence type="ECO:0000259" key="24">
    <source>
        <dbReference type="PROSITE" id="PS50011"/>
    </source>
</evidence>
<dbReference type="InterPro" id="IPR000719">
    <property type="entry name" value="Prot_kinase_dom"/>
</dbReference>
<dbReference type="Pfam" id="PF13855">
    <property type="entry name" value="LRR_8"/>
    <property type="match status" value="1"/>
</dbReference>
<dbReference type="AlphaFoldDB" id="A0A4Y7IDX9"/>
<evidence type="ECO:0000256" key="10">
    <source>
        <dbReference type="ARBA" id="ARBA00022729"/>
    </source>
</evidence>
<evidence type="ECO:0000256" key="11">
    <source>
        <dbReference type="ARBA" id="ARBA00022737"/>
    </source>
</evidence>
<keyword evidence="13" id="KW-0418">Kinase</keyword>
<comment type="similarity">
    <text evidence="2">Belongs to the protein kinase superfamily. Ser/Thr protein kinase family.</text>
</comment>
<dbReference type="PANTHER" id="PTHR48056">
    <property type="entry name" value="LRR RECEPTOR-LIKE SERINE/THREONINE-PROTEIN KINASE-RELATED"/>
    <property type="match status" value="1"/>
</dbReference>
<evidence type="ECO:0000256" key="3">
    <source>
        <dbReference type="ARBA" id="ARBA00012513"/>
    </source>
</evidence>
<dbReference type="EMBL" id="CM010715">
    <property type="protein sequence ID" value="RZC47133.1"/>
    <property type="molecule type" value="Genomic_DNA"/>
</dbReference>
<dbReference type="Gene3D" id="3.80.10.10">
    <property type="entry name" value="Ribonuclease Inhibitor"/>
    <property type="match status" value="1"/>
</dbReference>
<keyword evidence="9 22" id="KW-0812">Transmembrane</keyword>
<dbReference type="PANTHER" id="PTHR48056:SF89">
    <property type="entry name" value="OS06G0585982 PROTEIN"/>
    <property type="match status" value="1"/>
</dbReference>
<dbReference type="OrthoDB" id="1103805at2759"/>
<dbReference type="InterPro" id="IPR001611">
    <property type="entry name" value="Leu-rich_rpt"/>
</dbReference>
<name>A0A4Y7IDX9_PAPSO</name>
<dbReference type="GO" id="GO:0005886">
    <property type="term" value="C:plasma membrane"/>
    <property type="evidence" value="ECO:0007669"/>
    <property type="project" value="UniProtKB-SubCell"/>
</dbReference>
<dbReference type="FunFam" id="3.80.10.10:FF:000275">
    <property type="entry name" value="Leucine-rich repeat receptor-like protein kinase"/>
    <property type="match status" value="1"/>
</dbReference>
<dbReference type="PROSITE" id="PS50011">
    <property type="entry name" value="PROTEIN_KINASE_DOM"/>
    <property type="match status" value="1"/>
</dbReference>
<keyword evidence="17" id="KW-0675">Receptor</keyword>
<dbReference type="InterPro" id="IPR050647">
    <property type="entry name" value="Plant_LRR-RLKs"/>
</dbReference>
<feature type="domain" description="Protein kinase" evidence="24">
    <location>
        <begin position="315"/>
        <end position="620"/>
    </location>
</feature>
<proteinExistence type="inferred from homology"/>
<evidence type="ECO:0000256" key="5">
    <source>
        <dbReference type="ARBA" id="ARBA00022527"/>
    </source>
</evidence>
<evidence type="ECO:0000256" key="15">
    <source>
        <dbReference type="ARBA" id="ARBA00022989"/>
    </source>
</evidence>
<evidence type="ECO:0000313" key="26">
    <source>
        <dbReference type="Proteomes" id="UP000316621"/>
    </source>
</evidence>
<dbReference type="PROSITE" id="PS00108">
    <property type="entry name" value="PROTEIN_KINASE_ST"/>
    <property type="match status" value="1"/>
</dbReference>